<evidence type="ECO:0000256" key="1">
    <source>
        <dbReference type="ARBA" id="ARBA00009861"/>
    </source>
</evidence>
<dbReference type="EMBL" id="JAEACU010000007">
    <property type="protein sequence ID" value="KAH7521758.1"/>
    <property type="molecule type" value="Genomic_DNA"/>
</dbReference>
<gene>
    <name evidence="4" type="ORF">FEM48_Zijuj07G0066400</name>
</gene>
<dbReference type="AlphaFoldDB" id="A0A978V325"/>
<organism evidence="4 5">
    <name type="scientific">Ziziphus jujuba var. spinosa</name>
    <dbReference type="NCBI Taxonomy" id="714518"/>
    <lineage>
        <taxon>Eukaryota</taxon>
        <taxon>Viridiplantae</taxon>
        <taxon>Streptophyta</taxon>
        <taxon>Embryophyta</taxon>
        <taxon>Tracheophyta</taxon>
        <taxon>Spermatophyta</taxon>
        <taxon>Magnoliopsida</taxon>
        <taxon>eudicotyledons</taxon>
        <taxon>Gunneridae</taxon>
        <taxon>Pentapetalae</taxon>
        <taxon>rosids</taxon>
        <taxon>fabids</taxon>
        <taxon>Rosales</taxon>
        <taxon>Rhamnaceae</taxon>
        <taxon>Paliureae</taxon>
        <taxon>Ziziphus</taxon>
    </lineage>
</organism>
<dbReference type="Proteomes" id="UP000813462">
    <property type="component" value="Unassembled WGS sequence"/>
</dbReference>
<dbReference type="PANTHER" id="PTHR31623:SF17">
    <property type="entry name" value="F21J9.9"/>
    <property type="match status" value="1"/>
</dbReference>
<dbReference type="GO" id="GO:0016746">
    <property type="term" value="F:acyltransferase activity"/>
    <property type="evidence" value="ECO:0007669"/>
    <property type="project" value="UniProtKB-KW"/>
</dbReference>
<dbReference type="Pfam" id="PF02458">
    <property type="entry name" value="Transferase"/>
    <property type="match status" value="1"/>
</dbReference>
<dbReference type="InterPro" id="IPR023213">
    <property type="entry name" value="CAT-like_dom_sf"/>
</dbReference>
<keyword evidence="2" id="KW-0808">Transferase</keyword>
<evidence type="ECO:0000313" key="5">
    <source>
        <dbReference type="Proteomes" id="UP000813462"/>
    </source>
</evidence>
<comment type="caution">
    <text evidence="4">The sequence shown here is derived from an EMBL/GenBank/DDBJ whole genome shotgun (WGS) entry which is preliminary data.</text>
</comment>
<dbReference type="PANTHER" id="PTHR31623">
    <property type="entry name" value="F21J9.9"/>
    <property type="match status" value="1"/>
</dbReference>
<accession>A0A978V325</accession>
<proteinExistence type="inferred from homology"/>
<dbReference type="Gene3D" id="3.30.559.10">
    <property type="entry name" value="Chloramphenicol acetyltransferase-like domain"/>
    <property type="match status" value="1"/>
</dbReference>
<reference evidence="4" key="1">
    <citation type="journal article" date="2021" name="Front. Plant Sci.">
        <title>Chromosome-Scale Genome Assembly for Chinese Sour Jujube and Insights Into Its Genome Evolution and Domestication Signature.</title>
        <authorList>
            <person name="Shen L.-Y."/>
            <person name="Luo H."/>
            <person name="Wang X.-L."/>
            <person name="Wang X.-M."/>
            <person name="Qiu X.-J."/>
            <person name="Liu H."/>
            <person name="Zhou S.-S."/>
            <person name="Jia K.-H."/>
            <person name="Nie S."/>
            <person name="Bao Y.-T."/>
            <person name="Zhang R.-G."/>
            <person name="Yun Q.-Z."/>
            <person name="Chai Y.-H."/>
            <person name="Lu J.-Y."/>
            <person name="Li Y."/>
            <person name="Zhao S.-W."/>
            <person name="Mao J.-F."/>
            <person name="Jia S.-G."/>
            <person name="Mao Y.-M."/>
        </authorList>
    </citation>
    <scope>NUCLEOTIDE SEQUENCE</scope>
    <source>
        <strain evidence="4">AT0</strain>
        <tissue evidence="4">Leaf</tissue>
    </source>
</reference>
<evidence type="ECO:0000256" key="3">
    <source>
        <dbReference type="ARBA" id="ARBA00023315"/>
    </source>
</evidence>
<evidence type="ECO:0000313" key="4">
    <source>
        <dbReference type="EMBL" id="KAH7521758.1"/>
    </source>
</evidence>
<evidence type="ECO:0000256" key="2">
    <source>
        <dbReference type="ARBA" id="ARBA00022679"/>
    </source>
</evidence>
<protein>
    <submittedName>
        <fullName evidence="4">Uncharacterized protein</fullName>
    </submittedName>
</protein>
<keyword evidence="3" id="KW-0012">Acyltransferase</keyword>
<sequence>MKVKVFHRETIKPSSPTPQNLRTQYGTVMYTLLVLFYPIITDQQNNAIIAEDQRSNHLRKTLRETLIHFYPLAGRIRGNLYIKCNDEGDEFVEARINCSISNFLENQDPDMPRKFLAIGIESEDMGI</sequence>
<name>A0A978V325_ZIZJJ</name>
<comment type="similarity">
    <text evidence="1">Belongs to the plant acyltransferase family.</text>
</comment>